<dbReference type="RefSeq" id="WP_062036730.1">
    <property type="nucleotide sequence ID" value="NZ_DF968182.1"/>
</dbReference>
<keyword evidence="8" id="KW-0808">Transferase</keyword>
<dbReference type="PATRIC" id="fig|1678841.3.peg.18"/>
<feature type="domain" description="Radical SAM core" evidence="7">
    <location>
        <begin position="1"/>
        <end position="230"/>
    </location>
</feature>
<proteinExistence type="predicted"/>
<dbReference type="SFLD" id="SFLDG01082">
    <property type="entry name" value="B12-binding_domain_containing"/>
    <property type="match status" value="1"/>
</dbReference>
<evidence type="ECO:0000256" key="5">
    <source>
        <dbReference type="ARBA" id="ARBA00023004"/>
    </source>
</evidence>
<comment type="cofactor">
    <cofactor evidence="1">
        <name>[4Fe-4S] cluster</name>
        <dbReference type="ChEBI" id="CHEBI:49883"/>
    </cofactor>
</comment>
<dbReference type="GO" id="GO:0046872">
    <property type="term" value="F:metal ion binding"/>
    <property type="evidence" value="ECO:0007669"/>
    <property type="project" value="UniProtKB-KW"/>
</dbReference>
<evidence type="ECO:0000313" key="8">
    <source>
        <dbReference type="EMBL" id="GAP41892.1"/>
    </source>
</evidence>
<keyword evidence="4" id="KW-0479">Metal-binding</keyword>
<keyword evidence="3" id="KW-0949">S-adenosyl-L-methionine</keyword>
<dbReference type="EMBL" id="DF968182">
    <property type="protein sequence ID" value="GAP41892.1"/>
    <property type="molecule type" value="Genomic_DNA"/>
</dbReference>
<keyword evidence="5" id="KW-0408">Iron</keyword>
<dbReference type="InterPro" id="IPR049238">
    <property type="entry name" value="DUF6873"/>
</dbReference>
<dbReference type="PANTHER" id="PTHR11135:SF0">
    <property type="entry name" value="ELONGATOR COMPLEX PROTEIN 3"/>
    <property type="match status" value="1"/>
</dbReference>
<accession>A0A0S7BXC7</accession>
<evidence type="ECO:0000256" key="3">
    <source>
        <dbReference type="ARBA" id="ARBA00022691"/>
    </source>
</evidence>
<sequence>MKHFTIPIFVPELACPNRCVFCNQHSISGCHKQPEPDEVREIILQHLKTIPEKDSHIEIGFFGGSFTGIEPELQALYLDVARSFMSSGRIHGIRLSTRPDYIDADALKLLKSYGVTTIELGAQSLDDEVLMLSGRGHTVRDVEKASALIREAGFKLGLQMMTSLPGDTPEKAMETARRIVELGAVCTRIYPTLVIRGTELEKRWRNGDYQPQTLDEAVELTARLLEIFREAGVEVIRVGLHPSEDLLGGNDLLAGPFHPNFRELAETLIWKRKLQPLPELHPAGGSIRIPVPAGEMRYATGFASSNREMLETHFSRVEFYEEEVTFHKKPLILTDKRTPLPVKNALRNRGRLVLLSTENMVYKSISGHPDIFLCAGQEAVVMAPGIPEEIKNALSIHGIPVIRGSADPGKTYPASARYNAVITPEYIIHNLKITDPVIAETFKKRKQLHVNQGYTRCNLLALDNDRFITSDRGIEKVLVKEGKPVLYADPAPVRLHGQKHGFFPGCCGILDREVLITGSLKYHPQGEEIRSFIGSAGYSVQELYDGPLTDVGGIFMLKSTHFRQ</sequence>
<evidence type="ECO:0000259" key="7">
    <source>
        <dbReference type="PROSITE" id="PS51918"/>
    </source>
</evidence>
<dbReference type="InterPro" id="IPR032432">
    <property type="entry name" value="Radical_SAM_C"/>
</dbReference>
<evidence type="ECO:0000256" key="4">
    <source>
        <dbReference type="ARBA" id="ARBA00022723"/>
    </source>
</evidence>
<dbReference type="InterPro" id="IPR039661">
    <property type="entry name" value="ELP3"/>
</dbReference>
<dbReference type="InterPro" id="IPR023404">
    <property type="entry name" value="rSAM_horseshoe"/>
</dbReference>
<evidence type="ECO:0000256" key="2">
    <source>
        <dbReference type="ARBA" id="ARBA00022485"/>
    </source>
</evidence>
<dbReference type="InterPro" id="IPR006638">
    <property type="entry name" value="Elp3/MiaA/NifB-like_rSAM"/>
</dbReference>
<evidence type="ECO:0000256" key="6">
    <source>
        <dbReference type="ARBA" id="ARBA00023014"/>
    </source>
</evidence>
<gene>
    <name evidence="8" type="ORF">TBC1_1118</name>
</gene>
<keyword evidence="2" id="KW-0004">4Fe-4S</keyword>
<dbReference type="Pfam" id="PF21778">
    <property type="entry name" value="DUF6873"/>
    <property type="match status" value="1"/>
</dbReference>
<dbReference type="CDD" id="cd01335">
    <property type="entry name" value="Radical_SAM"/>
    <property type="match status" value="1"/>
</dbReference>
<dbReference type="GO" id="GO:0002926">
    <property type="term" value="P:tRNA wobble base 5-methoxycarbonylmethyl-2-thiouridinylation"/>
    <property type="evidence" value="ECO:0007669"/>
    <property type="project" value="TreeGrafter"/>
</dbReference>
<dbReference type="PROSITE" id="PS51918">
    <property type="entry name" value="RADICAL_SAM"/>
    <property type="match status" value="1"/>
</dbReference>
<evidence type="ECO:0000313" key="9">
    <source>
        <dbReference type="Proteomes" id="UP000053091"/>
    </source>
</evidence>
<keyword evidence="6" id="KW-0411">Iron-sulfur</keyword>
<dbReference type="Pfam" id="PF16199">
    <property type="entry name" value="Radical_SAM_C"/>
    <property type="match status" value="1"/>
</dbReference>
<dbReference type="GO" id="GO:0016740">
    <property type="term" value="F:transferase activity"/>
    <property type="evidence" value="ECO:0007669"/>
    <property type="project" value="UniProtKB-KW"/>
</dbReference>
<dbReference type="GO" id="GO:0051539">
    <property type="term" value="F:4 iron, 4 sulfur cluster binding"/>
    <property type="evidence" value="ECO:0007669"/>
    <property type="project" value="UniProtKB-KW"/>
</dbReference>
<dbReference type="Proteomes" id="UP000053091">
    <property type="component" value="Unassembled WGS sequence"/>
</dbReference>
<dbReference type="PROSITE" id="PS51257">
    <property type="entry name" value="PROKAR_LIPOPROTEIN"/>
    <property type="match status" value="1"/>
</dbReference>
<dbReference type="SFLD" id="SFLDS00029">
    <property type="entry name" value="Radical_SAM"/>
    <property type="match status" value="1"/>
</dbReference>
<evidence type="ECO:0000256" key="1">
    <source>
        <dbReference type="ARBA" id="ARBA00001966"/>
    </source>
</evidence>
<keyword evidence="9" id="KW-1185">Reference proteome</keyword>
<dbReference type="STRING" id="1678841.TBC1_1118"/>
<dbReference type="Gene3D" id="3.80.30.20">
    <property type="entry name" value="tm_1862 like domain"/>
    <property type="match status" value="1"/>
</dbReference>
<reference evidence="8" key="1">
    <citation type="journal article" date="2015" name="Genome Announc.">
        <title>Draft Genome Sequence of Bacteroidales Strain TBC1, a Novel Isolate from a Methanogenic Wastewater Treatment System.</title>
        <authorList>
            <person name="Tourlousse D.M."/>
            <person name="Matsuura N."/>
            <person name="Sun L."/>
            <person name="Toyonaga M."/>
            <person name="Kuroda K."/>
            <person name="Ohashi A."/>
            <person name="Cruz R."/>
            <person name="Yamaguchi T."/>
            <person name="Sekiguchi Y."/>
        </authorList>
    </citation>
    <scope>NUCLEOTIDE SEQUENCE [LARGE SCALE GENOMIC DNA]</scope>
    <source>
        <strain evidence="8">TBC1</strain>
    </source>
</reference>
<organism evidence="8">
    <name type="scientific">Lentimicrobium saccharophilum</name>
    <dbReference type="NCBI Taxonomy" id="1678841"/>
    <lineage>
        <taxon>Bacteria</taxon>
        <taxon>Pseudomonadati</taxon>
        <taxon>Bacteroidota</taxon>
        <taxon>Bacteroidia</taxon>
        <taxon>Bacteroidales</taxon>
        <taxon>Lentimicrobiaceae</taxon>
        <taxon>Lentimicrobium</taxon>
    </lineage>
</organism>
<dbReference type="SUPFAM" id="SSF102114">
    <property type="entry name" value="Radical SAM enzymes"/>
    <property type="match status" value="1"/>
</dbReference>
<dbReference type="SFLD" id="SFLDG01086">
    <property type="entry name" value="elongater_protein-like"/>
    <property type="match status" value="1"/>
</dbReference>
<dbReference type="AlphaFoldDB" id="A0A0S7BXC7"/>
<dbReference type="OrthoDB" id="9808022at2"/>
<protein>
    <submittedName>
        <fullName evidence="8">Histone acetyltransferase</fullName>
    </submittedName>
</protein>
<dbReference type="GO" id="GO:0005737">
    <property type="term" value="C:cytoplasm"/>
    <property type="evidence" value="ECO:0007669"/>
    <property type="project" value="TreeGrafter"/>
</dbReference>
<dbReference type="InterPro" id="IPR007197">
    <property type="entry name" value="rSAM"/>
</dbReference>
<dbReference type="PANTHER" id="PTHR11135">
    <property type="entry name" value="HISTONE ACETYLTRANSFERASE-RELATED"/>
    <property type="match status" value="1"/>
</dbReference>
<dbReference type="SMART" id="SM00729">
    <property type="entry name" value="Elp3"/>
    <property type="match status" value="1"/>
</dbReference>
<dbReference type="InterPro" id="IPR058240">
    <property type="entry name" value="rSAM_sf"/>
</dbReference>
<dbReference type="Pfam" id="PF04055">
    <property type="entry name" value="Radical_SAM"/>
    <property type="match status" value="1"/>
</dbReference>
<name>A0A0S7BXC7_9BACT</name>